<accession>A0A1F8H813</accession>
<dbReference type="AlphaFoldDB" id="A0A1F8H813"/>
<gene>
    <name evidence="10" type="ORF">A3I39_01055</name>
</gene>
<evidence type="ECO:0000259" key="9">
    <source>
        <dbReference type="Pfam" id="PF13231"/>
    </source>
</evidence>
<evidence type="ECO:0000256" key="1">
    <source>
        <dbReference type="ARBA" id="ARBA00004651"/>
    </source>
</evidence>
<keyword evidence="3" id="KW-0328">Glycosyltransferase</keyword>
<feature type="transmembrane region" description="Helical" evidence="8">
    <location>
        <begin position="165"/>
        <end position="184"/>
    </location>
</feature>
<dbReference type="PANTHER" id="PTHR33908:SF11">
    <property type="entry name" value="MEMBRANE PROTEIN"/>
    <property type="match status" value="1"/>
</dbReference>
<keyword evidence="6 8" id="KW-1133">Transmembrane helix</keyword>
<protein>
    <recommendedName>
        <fullName evidence="9">Glycosyltransferase RgtA/B/C/D-like domain-containing protein</fullName>
    </recommendedName>
</protein>
<keyword evidence="5 8" id="KW-0812">Transmembrane</keyword>
<evidence type="ECO:0000256" key="7">
    <source>
        <dbReference type="ARBA" id="ARBA00023136"/>
    </source>
</evidence>
<feature type="transmembrane region" description="Helical" evidence="8">
    <location>
        <begin position="430"/>
        <end position="450"/>
    </location>
</feature>
<sequence>MNRTPLVAVTIVAVASIIAIASFWHDAPIVDEIPHIGAGYGYVFEQSYQFNPEHPPLAKDLAGIGLKLARITNETAVHQAFLEHSAVTNDQWNFGRQLLYGLNENAIRLVHAAKLSVFLLFILSALIIFIWTRKLYGQTAALVAIFLFSFSPTVIAHARLVTTDMVALFGVLLATYFFVAYFQHQSRKNFWLAVIGLGIALLCKFSTFLLVPFFILLAISWAFAHRQKFLPILGRTILVIILAFIVIVGPYYQFHLTNYPAVQQRTDTANQLAGFGNKTLSSIVIYGADKPILRPFAEYGLGLLMVTQRIEGGNRIYFLDKVVNQGGPLYFPIVYALKEPIPFLILLLMAITVGLAVFLRGRLGSFRHAIATNFPQTAMLLWLLIYWVFSINSTVNIGVRHLMPIYGFTIILIAGQLTHARLWRKKSLKIVISILLAWYLAEFASVYPYYLTYFNEIAGGPARGYRYVTDSNLDWGQDLYRLGQWAKQNNIKKINLDYFGWADQRYYLGDAFNWIVGGQYTNREAFLRDNPQGGYIAVSATYYQQSLHS</sequence>
<feature type="transmembrane region" description="Helical" evidence="8">
    <location>
        <begin position="6"/>
        <end position="24"/>
    </location>
</feature>
<comment type="subcellular location">
    <subcellularLocation>
        <location evidence="1">Cell membrane</location>
        <topology evidence="1">Multi-pass membrane protein</topology>
    </subcellularLocation>
</comment>
<evidence type="ECO:0000256" key="4">
    <source>
        <dbReference type="ARBA" id="ARBA00022679"/>
    </source>
</evidence>
<feature type="transmembrane region" description="Helical" evidence="8">
    <location>
        <begin position="115"/>
        <end position="132"/>
    </location>
</feature>
<feature type="transmembrane region" description="Helical" evidence="8">
    <location>
        <begin position="405"/>
        <end position="423"/>
    </location>
</feature>
<evidence type="ECO:0000256" key="3">
    <source>
        <dbReference type="ARBA" id="ARBA00022676"/>
    </source>
</evidence>
<feature type="transmembrane region" description="Helical" evidence="8">
    <location>
        <begin position="190"/>
        <end position="220"/>
    </location>
</feature>
<feature type="transmembrane region" description="Helical" evidence="8">
    <location>
        <begin position="232"/>
        <end position="252"/>
    </location>
</feature>
<dbReference type="InterPro" id="IPR050297">
    <property type="entry name" value="LipidA_mod_glycosyltrf_83"/>
</dbReference>
<dbReference type="GO" id="GO:0005886">
    <property type="term" value="C:plasma membrane"/>
    <property type="evidence" value="ECO:0007669"/>
    <property type="project" value="UniProtKB-SubCell"/>
</dbReference>
<dbReference type="EMBL" id="MGKW01000033">
    <property type="protein sequence ID" value="OGN33320.1"/>
    <property type="molecule type" value="Genomic_DNA"/>
</dbReference>
<feature type="transmembrane region" description="Helical" evidence="8">
    <location>
        <begin position="341"/>
        <end position="359"/>
    </location>
</feature>
<dbReference type="Proteomes" id="UP000178155">
    <property type="component" value="Unassembled WGS sequence"/>
</dbReference>
<evidence type="ECO:0000313" key="11">
    <source>
        <dbReference type="Proteomes" id="UP000178155"/>
    </source>
</evidence>
<dbReference type="GO" id="GO:0006493">
    <property type="term" value="P:protein O-linked glycosylation"/>
    <property type="evidence" value="ECO:0007669"/>
    <property type="project" value="InterPro"/>
</dbReference>
<dbReference type="InterPro" id="IPR038731">
    <property type="entry name" value="RgtA/B/C-like"/>
</dbReference>
<evidence type="ECO:0000256" key="8">
    <source>
        <dbReference type="SAM" id="Phobius"/>
    </source>
</evidence>
<dbReference type="GO" id="GO:0000030">
    <property type="term" value="F:mannosyltransferase activity"/>
    <property type="evidence" value="ECO:0007669"/>
    <property type="project" value="InterPro"/>
</dbReference>
<feature type="non-terminal residue" evidence="10">
    <location>
        <position position="549"/>
    </location>
</feature>
<dbReference type="GO" id="GO:0016763">
    <property type="term" value="F:pentosyltransferase activity"/>
    <property type="evidence" value="ECO:0007669"/>
    <property type="project" value="TreeGrafter"/>
</dbReference>
<reference evidence="10 11" key="1">
    <citation type="journal article" date="2016" name="Nat. Commun.">
        <title>Thousands of microbial genomes shed light on interconnected biogeochemical processes in an aquifer system.</title>
        <authorList>
            <person name="Anantharaman K."/>
            <person name="Brown C.T."/>
            <person name="Hug L.A."/>
            <person name="Sharon I."/>
            <person name="Castelle C.J."/>
            <person name="Probst A.J."/>
            <person name="Thomas B.C."/>
            <person name="Singh A."/>
            <person name="Wilkins M.J."/>
            <person name="Karaoz U."/>
            <person name="Brodie E.L."/>
            <person name="Williams K.H."/>
            <person name="Hubbard S.S."/>
            <person name="Banfield J.F."/>
        </authorList>
    </citation>
    <scope>NUCLEOTIDE SEQUENCE [LARGE SCALE GENOMIC DNA]</scope>
</reference>
<feature type="transmembrane region" description="Helical" evidence="8">
    <location>
        <begin position="380"/>
        <end position="399"/>
    </location>
</feature>
<dbReference type="PANTHER" id="PTHR33908">
    <property type="entry name" value="MANNOSYLTRANSFERASE YKCB-RELATED"/>
    <property type="match status" value="1"/>
</dbReference>
<name>A0A1F8H813_9BACT</name>
<keyword evidence="4" id="KW-0808">Transferase</keyword>
<evidence type="ECO:0000256" key="6">
    <source>
        <dbReference type="ARBA" id="ARBA00022989"/>
    </source>
</evidence>
<keyword evidence="2" id="KW-1003">Cell membrane</keyword>
<comment type="caution">
    <text evidence="10">The sequence shown here is derived from an EMBL/GenBank/DDBJ whole genome shotgun (WGS) entry which is preliminary data.</text>
</comment>
<dbReference type="GO" id="GO:0009103">
    <property type="term" value="P:lipopolysaccharide biosynthetic process"/>
    <property type="evidence" value="ECO:0007669"/>
    <property type="project" value="UniProtKB-ARBA"/>
</dbReference>
<evidence type="ECO:0000313" key="10">
    <source>
        <dbReference type="EMBL" id="OGN33320.1"/>
    </source>
</evidence>
<keyword evidence="7 8" id="KW-0472">Membrane</keyword>
<evidence type="ECO:0000256" key="2">
    <source>
        <dbReference type="ARBA" id="ARBA00022475"/>
    </source>
</evidence>
<organism evidence="10 11">
    <name type="scientific">Candidatus Yanofskybacteria bacterium RIFCSPLOWO2_02_FULL_47_9b</name>
    <dbReference type="NCBI Taxonomy" id="1802708"/>
    <lineage>
        <taxon>Bacteria</taxon>
        <taxon>Candidatus Yanofskyibacteriota</taxon>
    </lineage>
</organism>
<proteinExistence type="predicted"/>
<feature type="transmembrane region" description="Helical" evidence="8">
    <location>
        <begin position="138"/>
        <end position="158"/>
    </location>
</feature>
<dbReference type="Pfam" id="PF13231">
    <property type="entry name" value="PMT_2"/>
    <property type="match status" value="1"/>
</dbReference>
<evidence type="ECO:0000256" key="5">
    <source>
        <dbReference type="ARBA" id="ARBA00022692"/>
    </source>
</evidence>
<feature type="domain" description="Glycosyltransferase RgtA/B/C/D-like" evidence="9">
    <location>
        <begin position="114"/>
        <end position="243"/>
    </location>
</feature>